<dbReference type="InterPro" id="IPR025634">
    <property type="entry name" value="DUF4292"/>
</dbReference>
<dbReference type="Proteomes" id="UP000284431">
    <property type="component" value="Unassembled WGS sequence"/>
</dbReference>
<evidence type="ECO:0000313" key="18">
    <source>
        <dbReference type="Proteomes" id="UP000368418"/>
    </source>
</evidence>
<dbReference type="EMBL" id="VVYP01000002">
    <property type="protein sequence ID" value="KAA5465757.1"/>
    <property type="molecule type" value="Genomic_DNA"/>
</dbReference>
<dbReference type="EMBL" id="VVYJ01000001">
    <property type="protein sequence ID" value="KAA5481453.1"/>
    <property type="molecule type" value="Genomic_DNA"/>
</dbReference>
<evidence type="ECO:0000313" key="1">
    <source>
        <dbReference type="EMBL" id="CUO68729.1"/>
    </source>
</evidence>
<dbReference type="EMBL" id="CZBL01000004">
    <property type="protein sequence ID" value="CUP96988.1"/>
    <property type="molecule type" value="Genomic_DNA"/>
</dbReference>
<proteinExistence type="predicted"/>
<evidence type="ECO:0000313" key="2">
    <source>
        <dbReference type="EMBL" id="CUP96988.1"/>
    </source>
</evidence>
<dbReference type="KEGG" id="bcac:CGC64_04925"/>
<name>A0A174H6S7_9BACE</name>
<dbReference type="Proteomes" id="UP000475905">
    <property type="component" value="Unassembled WGS sequence"/>
</dbReference>
<dbReference type="EMBL" id="QRKD01000014">
    <property type="protein sequence ID" value="RHH88223.1"/>
    <property type="molecule type" value="Genomic_DNA"/>
</dbReference>
<reference evidence="14 15" key="2">
    <citation type="submission" date="2018-08" db="EMBL/GenBank/DDBJ databases">
        <title>A genome reference for cultivated species of the human gut microbiota.</title>
        <authorList>
            <person name="Zou Y."/>
            <person name="Xue W."/>
            <person name="Luo G."/>
        </authorList>
    </citation>
    <scope>NUCLEOTIDE SEQUENCE [LARGE SCALE GENOMIC DNA]</scope>
    <source>
        <strain evidence="7 15">AF24-29LB</strain>
        <strain evidence="10 14">AM16-49B</strain>
        <strain evidence="9 17">AM31-16AC</strain>
        <strain evidence="8 16">OF02-6LB</strain>
    </source>
</reference>
<evidence type="ECO:0000313" key="5">
    <source>
        <dbReference type="EMBL" id="KAA5495825.1"/>
    </source>
</evidence>
<evidence type="ECO:0000313" key="20">
    <source>
        <dbReference type="Proteomes" id="UP000475905"/>
    </source>
</evidence>
<evidence type="ECO:0000313" key="9">
    <source>
        <dbReference type="EMBL" id="RHD43375.1"/>
    </source>
</evidence>
<dbReference type="Proteomes" id="UP000095657">
    <property type="component" value="Unassembled WGS sequence"/>
</dbReference>
<evidence type="ECO:0000313" key="21">
    <source>
        <dbReference type="Proteomes" id="UP000491168"/>
    </source>
</evidence>
<dbReference type="Proteomes" id="UP000491168">
    <property type="component" value="Unassembled WGS sequence"/>
</dbReference>
<dbReference type="PROSITE" id="PS51257">
    <property type="entry name" value="PROKAR_LIPOPROTEIN"/>
    <property type="match status" value="1"/>
</dbReference>
<evidence type="ECO:0000313" key="15">
    <source>
        <dbReference type="Proteomes" id="UP000284205"/>
    </source>
</evidence>
<dbReference type="EMBL" id="QRUO01000024">
    <property type="protein sequence ID" value="RGR67037.1"/>
    <property type="molecule type" value="Genomic_DNA"/>
</dbReference>
<evidence type="ECO:0000313" key="19">
    <source>
        <dbReference type="Proteomes" id="UP000427825"/>
    </source>
</evidence>
<dbReference type="Proteomes" id="UP000284689">
    <property type="component" value="Unassembled WGS sequence"/>
</dbReference>
<evidence type="ECO:0000313" key="14">
    <source>
        <dbReference type="Proteomes" id="UP000283512"/>
    </source>
</evidence>
<dbReference type="Pfam" id="PF14125">
    <property type="entry name" value="DUF4292"/>
    <property type="match status" value="1"/>
</dbReference>
<dbReference type="EMBL" id="CZAI01000001">
    <property type="protein sequence ID" value="CUO68729.1"/>
    <property type="molecule type" value="Genomic_DNA"/>
</dbReference>
<evidence type="ECO:0000313" key="13">
    <source>
        <dbReference type="Proteomes" id="UP000095725"/>
    </source>
</evidence>
<dbReference type="EMBL" id="QSJD01000044">
    <property type="protein sequence ID" value="RHD43375.1"/>
    <property type="molecule type" value="Genomic_DNA"/>
</dbReference>
<protein>
    <submittedName>
        <fullName evidence="3">DUF4292 domain-containing protein</fullName>
    </submittedName>
    <submittedName>
        <fullName evidence="1">Putative lipoprotein</fullName>
    </submittedName>
</protein>
<evidence type="ECO:0000313" key="10">
    <source>
        <dbReference type="EMBL" id="RHH88223.1"/>
    </source>
</evidence>
<dbReference type="AlphaFoldDB" id="A0A174H6S7"/>
<evidence type="ECO:0000313" key="6">
    <source>
        <dbReference type="EMBL" id="KAA5504132.1"/>
    </source>
</evidence>
<reference evidence="18 19" key="3">
    <citation type="journal article" date="2019" name="Nat. Med.">
        <title>A library of human gut bacterial isolates paired with longitudinal multiomics data enables mechanistic microbiome research.</title>
        <authorList>
            <person name="Poyet M."/>
            <person name="Groussin M."/>
            <person name="Gibbons S.M."/>
            <person name="Avila-Pacheco J."/>
            <person name="Jiang X."/>
            <person name="Kearney S.M."/>
            <person name="Perrotta A.R."/>
            <person name="Berdy B."/>
            <person name="Zhao S."/>
            <person name="Lieberman T.D."/>
            <person name="Swanson P.K."/>
            <person name="Smith M."/>
            <person name="Roesemann S."/>
            <person name="Alexander J.E."/>
            <person name="Rich S.A."/>
            <person name="Livny J."/>
            <person name="Vlamakis H."/>
            <person name="Clish C."/>
            <person name="Bullock K."/>
            <person name="Deik A."/>
            <person name="Scott J."/>
            <person name="Pierce K.A."/>
            <person name="Xavier R.J."/>
            <person name="Alm E.J."/>
        </authorList>
    </citation>
    <scope>NUCLEOTIDE SEQUENCE [LARGE SCALE GENOMIC DNA]</scope>
    <source>
        <strain evidence="6 18">BIOML-A19</strain>
        <strain evidence="5 21">BIOML-A21</strain>
        <strain evidence="4 19">BIOML-A25</strain>
        <strain evidence="3 20">BIOML-A31</strain>
    </source>
</reference>
<evidence type="ECO:0000313" key="7">
    <source>
        <dbReference type="EMBL" id="RGR67037.1"/>
    </source>
</evidence>
<dbReference type="Proteomes" id="UP000427825">
    <property type="component" value="Unassembled WGS sequence"/>
</dbReference>
<dbReference type="Proteomes" id="UP000284205">
    <property type="component" value="Unassembled WGS sequence"/>
</dbReference>
<keyword evidence="1" id="KW-0449">Lipoprotein</keyword>
<organism evidence="1 12">
    <name type="scientific">Bacteroides caccae</name>
    <dbReference type="NCBI Taxonomy" id="47678"/>
    <lineage>
        <taxon>Bacteria</taxon>
        <taxon>Pseudomonadati</taxon>
        <taxon>Bacteroidota</taxon>
        <taxon>Bacteroidia</taxon>
        <taxon>Bacteroidales</taxon>
        <taxon>Bacteroidaceae</taxon>
        <taxon>Bacteroides</taxon>
    </lineage>
</organism>
<dbReference type="EMBL" id="VVYF01000001">
    <property type="protein sequence ID" value="KAA5495825.1"/>
    <property type="molecule type" value="Genomic_DNA"/>
</dbReference>
<reference evidence="12 13" key="1">
    <citation type="submission" date="2015-09" db="EMBL/GenBank/DDBJ databases">
        <authorList>
            <consortium name="Pathogen Informatics"/>
        </authorList>
    </citation>
    <scope>NUCLEOTIDE SEQUENCE [LARGE SCALE GENOMIC DNA]</scope>
    <source>
        <strain evidence="1 12">2789STDY5834880</strain>
        <strain evidence="2 13">2789STDY5834946</strain>
    </source>
</reference>
<evidence type="ECO:0000313" key="16">
    <source>
        <dbReference type="Proteomes" id="UP000284431"/>
    </source>
</evidence>
<dbReference type="EMBL" id="VVYD01000001">
    <property type="protein sequence ID" value="KAA5504132.1"/>
    <property type="molecule type" value="Genomic_DNA"/>
</dbReference>
<accession>A0A174H6S7</accession>
<evidence type="ECO:0000313" key="3">
    <source>
        <dbReference type="EMBL" id="KAA5465757.1"/>
    </source>
</evidence>
<evidence type="ECO:0000313" key="4">
    <source>
        <dbReference type="EMBL" id="KAA5481453.1"/>
    </source>
</evidence>
<gene>
    <name evidence="10" type="ORF">DW190_14015</name>
    <name evidence="9" type="ORF">DW794_19330</name>
    <name evidence="7" type="ORF">DWY26_19185</name>
    <name evidence="8" type="ORF">DXA49_11175</name>
    <name evidence="1" type="ORF">ERS852494_00518</name>
    <name evidence="2" type="ORF">ERS852558_01464</name>
    <name evidence="6" type="ORF">F2Y31_02515</name>
    <name evidence="5" type="ORF">F2Y35_00920</name>
    <name evidence="3" type="ORF">F2Y36_01880</name>
    <name evidence="4" type="ORF">F2Y39_02075</name>
    <name evidence="11" type="ORF">NXW23_05260</name>
</gene>
<dbReference type="STRING" id="47678.ERS852494_00518"/>
<evidence type="ECO:0000313" key="11">
    <source>
        <dbReference type="EMBL" id="UVQ97768.1"/>
    </source>
</evidence>
<dbReference type="Proteomes" id="UP000283512">
    <property type="component" value="Unassembled WGS sequence"/>
</dbReference>
<dbReference type="Proteomes" id="UP000095725">
    <property type="component" value="Unassembled WGS sequence"/>
</dbReference>
<reference evidence="11" key="4">
    <citation type="submission" date="2022-08" db="EMBL/GenBank/DDBJ databases">
        <title>Genome Sequencing of Bacteroides fragilis Group Isolates with Nanopore Technology.</title>
        <authorList>
            <person name="Tisza M.J."/>
            <person name="Smith D."/>
            <person name="Dekker J.P."/>
        </authorList>
    </citation>
    <scope>NUCLEOTIDE SEQUENCE</scope>
    <source>
        <strain evidence="11">BFG-474</strain>
    </source>
</reference>
<sequence>MKRIVFLLLVVVVLAGCKSSKHLATSEKNVQVSSYLTSKLQLTIPGKKGGSMSVGGTMKMKTHERVQISLLMPILRTEVARVEVTPDGVLLVDRMNKRFVRATKDELKGMLPKNAEFSRLEKILLDASLPGGKTELSGKDIGIPSLEKAKVQLYEFSTKEFSMTPTELTSKYRQVPLEELVKMLVAFL</sequence>
<dbReference type="EMBL" id="QSCS01000016">
    <property type="protein sequence ID" value="RGY25249.1"/>
    <property type="molecule type" value="Genomic_DNA"/>
</dbReference>
<dbReference type="Proteomes" id="UP001060260">
    <property type="component" value="Chromosome"/>
</dbReference>
<evidence type="ECO:0000313" key="8">
    <source>
        <dbReference type="EMBL" id="RGY25249.1"/>
    </source>
</evidence>
<evidence type="ECO:0000313" key="12">
    <source>
        <dbReference type="Proteomes" id="UP000095657"/>
    </source>
</evidence>
<evidence type="ECO:0000313" key="17">
    <source>
        <dbReference type="Proteomes" id="UP000284689"/>
    </source>
</evidence>
<dbReference type="Proteomes" id="UP000368418">
    <property type="component" value="Unassembled WGS sequence"/>
</dbReference>
<dbReference type="EMBL" id="CP103166">
    <property type="protein sequence ID" value="UVQ97768.1"/>
    <property type="molecule type" value="Genomic_DNA"/>
</dbReference>
<dbReference type="RefSeq" id="WP_005679295.1">
    <property type="nucleotide sequence ID" value="NZ_CACRTB010000007.1"/>
</dbReference>